<organism evidence="2">
    <name type="scientific">Schlesneria paludicola</name>
    <dbReference type="NCBI Taxonomy" id="360056"/>
    <lineage>
        <taxon>Bacteria</taxon>
        <taxon>Pseudomonadati</taxon>
        <taxon>Planctomycetota</taxon>
        <taxon>Planctomycetia</taxon>
        <taxon>Planctomycetales</taxon>
        <taxon>Planctomycetaceae</taxon>
        <taxon>Schlesneria</taxon>
    </lineage>
</organism>
<sequence>MGLHYDIDELDDETDDVYGAGDDDYGSDYDSEGEEASFEDIDFEALGIDPSQPTSAKPGSEEKVLMLAARYAAGVPLWHDKDCYDHGPGETMTRLLRQPSSQKN</sequence>
<accession>A0A7C4LJI9</accession>
<dbReference type="EMBL" id="DSVQ01000006">
    <property type="protein sequence ID" value="HGT38194.1"/>
    <property type="molecule type" value="Genomic_DNA"/>
</dbReference>
<protein>
    <submittedName>
        <fullName evidence="2">Uncharacterized protein</fullName>
    </submittedName>
</protein>
<proteinExistence type="predicted"/>
<reference evidence="2" key="1">
    <citation type="journal article" date="2020" name="mSystems">
        <title>Genome- and Community-Level Interaction Insights into Carbon Utilization and Element Cycling Functions of Hydrothermarchaeota in Hydrothermal Sediment.</title>
        <authorList>
            <person name="Zhou Z."/>
            <person name="Liu Y."/>
            <person name="Xu W."/>
            <person name="Pan J."/>
            <person name="Luo Z.H."/>
            <person name="Li M."/>
        </authorList>
    </citation>
    <scope>NUCLEOTIDE SEQUENCE [LARGE SCALE GENOMIC DNA]</scope>
    <source>
        <strain evidence="2">SpSt-508</strain>
    </source>
</reference>
<gene>
    <name evidence="2" type="ORF">ENS64_02835</name>
</gene>
<name>A0A7C4LJI9_9PLAN</name>
<feature type="region of interest" description="Disordered" evidence="1">
    <location>
        <begin position="1"/>
        <end position="35"/>
    </location>
</feature>
<evidence type="ECO:0000256" key="1">
    <source>
        <dbReference type="SAM" id="MobiDB-lite"/>
    </source>
</evidence>
<dbReference type="AlphaFoldDB" id="A0A7C4LJI9"/>
<feature type="compositionally biased region" description="Acidic residues" evidence="1">
    <location>
        <begin position="8"/>
        <end position="35"/>
    </location>
</feature>
<comment type="caution">
    <text evidence="2">The sequence shown here is derived from an EMBL/GenBank/DDBJ whole genome shotgun (WGS) entry which is preliminary data.</text>
</comment>
<evidence type="ECO:0000313" key="2">
    <source>
        <dbReference type="EMBL" id="HGT38194.1"/>
    </source>
</evidence>